<evidence type="ECO:0000256" key="10">
    <source>
        <dbReference type="ARBA" id="ARBA00022840"/>
    </source>
</evidence>
<evidence type="ECO:0000313" key="14">
    <source>
        <dbReference type="EMBL" id="CAG9332869.1"/>
    </source>
</evidence>
<evidence type="ECO:0000256" key="6">
    <source>
        <dbReference type="ARBA" id="ARBA00022490"/>
    </source>
</evidence>
<dbReference type="AlphaFoldDB" id="A0AAU9JYW4"/>
<dbReference type="GO" id="GO:0004385">
    <property type="term" value="F:GMP kinase activity"/>
    <property type="evidence" value="ECO:0007669"/>
    <property type="project" value="UniProtKB-EC"/>
</dbReference>
<proteinExistence type="inferred from homology"/>
<dbReference type="Pfam" id="PF00625">
    <property type="entry name" value="Guanylate_kin"/>
    <property type="match status" value="1"/>
</dbReference>
<organism evidence="14 15">
    <name type="scientific">Blepharisma stoltei</name>
    <dbReference type="NCBI Taxonomy" id="1481888"/>
    <lineage>
        <taxon>Eukaryota</taxon>
        <taxon>Sar</taxon>
        <taxon>Alveolata</taxon>
        <taxon>Ciliophora</taxon>
        <taxon>Postciliodesmatophora</taxon>
        <taxon>Heterotrichea</taxon>
        <taxon>Heterotrichida</taxon>
        <taxon>Blepharismidae</taxon>
        <taxon>Blepharisma</taxon>
    </lineage>
</organism>
<accession>A0AAU9JYW4</accession>
<evidence type="ECO:0000256" key="5">
    <source>
        <dbReference type="ARBA" id="ARBA00016296"/>
    </source>
</evidence>
<gene>
    <name evidence="14" type="ORF">BSTOLATCC_MIC57155</name>
</gene>
<dbReference type="Gene3D" id="3.40.50.300">
    <property type="entry name" value="P-loop containing nucleotide triphosphate hydrolases"/>
    <property type="match status" value="1"/>
</dbReference>
<evidence type="ECO:0000256" key="8">
    <source>
        <dbReference type="ARBA" id="ARBA00022741"/>
    </source>
</evidence>
<dbReference type="CDD" id="cd22973">
    <property type="entry name" value="DD_CATIP"/>
    <property type="match status" value="1"/>
</dbReference>
<evidence type="ECO:0000313" key="15">
    <source>
        <dbReference type="Proteomes" id="UP001162131"/>
    </source>
</evidence>
<dbReference type="GO" id="GO:0005524">
    <property type="term" value="F:ATP binding"/>
    <property type="evidence" value="ECO:0007669"/>
    <property type="project" value="UniProtKB-KW"/>
</dbReference>
<keyword evidence="10" id="KW-0067">ATP-binding</keyword>
<dbReference type="InterPro" id="IPR027417">
    <property type="entry name" value="P-loop_NTPase"/>
</dbReference>
<keyword evidence="15" id="KW-1185">Reference proteome</keyword>
<dbReference type="EC" id="2.7.4.8" evidence="4"/>
<dbReference type="Proteomes" id="UP001162131">
    <property type="component" value="Unassembled WGS sequence"/>
</dbReference>
<dbReference type="EMBL" id="CAJZBQ010000055">
    <property type="protein sequence ID" value="CAG9332869.1"/>
    <property type="molecule type" value="Genomic_DNA"/>
</dbReference>
<evidence type="ECO:0000256" key="2">
    <source>
        <dbReference type="ARBA" id="ARBA00004496"/>
    </source>
</evidence>
<evidence type="ECO:0000256" key="9">
    <source>
        <dbReference type="ARBA" id="ARBA00022777"/>
    </source>
</evidence>
<dbReference type="InterPro" id="IPR047501">
    <property type="entry name" value="DD_CATIP"/>
</dbReference>
<protein>
    <recommendedName>
        <fullName evidence="5">Guanylate kinase</fullName>
        <ecNumber evidence="4">2.7.4.8</ecNumber>
    </recommendedName>
    <alternativeName>
        <fullName evidence="11">GMP kinase</fullName>
    </alternativeName>
</protein>
<dbReference type="NCBIfam" id="TIGR03263">
    <property type="entry name" value="guanyl_kin"/>
    <property type="match status" value="1"/>
</dbReference>
<evidence type="ECO:0000256" key="4">
    <source>
        <dbReference type="ARBA" id="ARBA00012961"/>
    </source>
</evidence>
<dbReference type="InterPro" id="IPR008145">
    <property type="entry name" value="GK/Ca_channel_bsu"/>
</dbReference>
<dbReference type="SMART" id="SM00072">
    <property type="entry name" value="GuKc"/>
    <property type="match status" value="1"/>
</dbReference>
<evidence type="ECO:0000256" key="3">
    <source>
        <dbReference type="ARBA" id="ARBA00005790"/>
    </source>
</evidence>
<evidence type="ECO:0000256" key="7">
    <source>
        <dbReference type="ARBA" id="ARBA00022679"/>
    </source>
</evidence>
<dbReference type="InterPro" id="IPR017665">
    <property type="entry name" value="Guanylate_kinase"/>
</dbReference>
<keyword evidence="7" id="KW-0808">Transferase</keyword>
<feature type="domain" description="Guanylate kinase-like" evidence="13">
    <location>
        <begin position="74"/>
        <end position="257"/>
    </location>
</feature>
<keyword evidence="9" id="KW-0418">Kinase</keyword>
<dbReference type="PANTHER" id="PTHR23117:SF13">
    <property type="entry name" value="GUANYLATE KINASE"/>
    <property type="match status" value="1"/>
</dbReference>
<dbReference type="InterPro" id="IPR008144">
    <property type="entry name" value="Guanylate_kin-like_dom"/>
</dbReference>
<dbReference type="PROSITE" id="PS00856">
    <property type="entry name" value="GUANYLATE_KINASE_1"/>
    <property type="match status" value="1"/>
</dbReference>
<comment type="catalytic activity">
    <reaction evidence="12">
        <text>GMP + ATP = GDP + ADP</text>
        <dbReference type="Rhea" id="RHEA:20780"/>
        <dbReference type="ChEBI" id="CHEBI:30616"/>
        <dbReference type="ChEBI" id="CHEBI:58115"/>
        <dbReference type="ChEBI" id="CHEBI:58189"/>
        <dbReference type="ChEBI" id="CHEBI:456216"/>
        <dbReference type="EC" id="2.7.4.8"/>
    </reaction>
</comment>
<dbReference type="PROSITE" id="PS50052">
    <property type="entry name" value="GUANYLATE_KINASE_2"/>
    <property type="match status" value="1"/>
</dbReference>
<keyword evidence="6" id="KW-0963">Cytoplasm</keyword>
<dbReference type="Gene3D" id="1.20.890.10">
    <property type="entry name" value="cAMP-dependent protein kinase regulatory subunit, dimerization-anchoring domain"/>
    <property type="match status" value="1"/>
</dbReference>
<evidence type="ECO:0000256" key="11">
    <source>
        <dbReference type="ARBA" id="ARBA00030128"/>
    </source>
</evidence>
<sequence length="265" mass="30958">MEDPANNYDHKEKAIIDERIKELTHNHDEYIHNHPELQQILNDFVTEVLLHKPQDTILFAREFFSKFNPTPVLNKPLAIIGPSGVGKSTLIKALTEQFPGVFEFSISFTTRNPRGQEKNGVEYYFITKEEFMSKIDAGDFIEWAEVHDHFYGTSKSVIDDIYSRGKVCILDIDVQGAVKIFQSGLEFNRVFVMPKSMKSLEDRLRGRGTEDDNILRVRLRNAQTEIETARENPNIFKDFITNDVFEQAYKDFLHLIYRYYEHLRS</sequence>
<dbReference type="SMART" id="SM00394">
    <property type="entry name" value="RIIa"/>
    <property type="match status" value="1"/>
</dbReference>
<dbReference type="InterPro" id="IPR020590">
    <property type="entry name" value="Guanylate_kinase_CS"/>
</dbReference>
<comment type="subcellular location">
    <subcellularLocation>
        <location evidence="2">Cytoplasm</location>
    </subcellularLocation>
</comment>
<reference evidence="14" key="1">
    <citation type="submission" date="2021-09" db="EMBL/GenBank/DDBJ databases">
        <authorList>
            <consortium name="AG Swart"/>
            <person name="Singh M."/>
            <person name="Singh A."/>
            <person name="Seah K."/>
            <person name="Emmerich C."/>
        </authorList>
    </citation>
    <scope>NUCLEOTIDE SEQUENCE</scope>
    <source>
        <strain evidence="14">ATCC30299</strain>
    </source>
</reference>
<comment type="function">
    <text evidence="1">Essential for recycling GMP and indirectly, cGMP.</text>
</comment>
<dbReference type="FunFam" id="3.30.63.10:FF:000005">
    <property type="entry name" value="Guanylate kinase"/>
    <property type="match status" value="1"/>
</dbReference>
<evidence type="ECO:0000259" key="13">
    <source>
        <dbReference type="PROSITE" id="PS50052"/>
    </source>
</evidence>
<dbReference type="GO" id="GO:0005829">
    <property type="term" value="C:cytosol"/>
    <property type="evidence" value="ECO:0007669"/>
    <property type="project" value="TreeGrafter"/>
</dbReference>
<evidence type="ECO:0000256" key="12">
    <source>
        <dbReference type="ARBA" id="ARBA00048594"/>
    </source>
</evidence>
<dbReference type="CDD" id="cd00071">
    <property type="entry name" value="GMPK"/>
    <property type="match status" value="1"/>
</dbReference>
<name>A0AAU9JYW4_9CILI</name>
<dbReference type="Pfam" id="PF02197">
    <property type="entry name" value="RIIa"/>
    <property type="match status" value="1"/>
</dbReference>
<keyword evidence="8" id="KW-0547">Nucleotide-binding</keyword>
<dbReference type="SUPFAM" id="SSF52540">
    <property type="entry name" value="P-loop containing nucleoside triphosphate hydrolases"/>
    <property type="match status" value="2"/>
</dbReference>
<dbReference type="PANTHER" id="PTHR23117">
    <property type="entry name" value="GUANYLATE KINASE-RELATED"/>
    <property type="match status" value="1"/>
</dbReference>
<dbReference type="InterPro" id="IPR003117">
    <property type="entry name" value="cAMP_dep_PK_reg_su_I/II_a/b"/>
</dbReference>
<comment type="caution">
    <text evidence="14">The sequence shown here is derived from an EMBL/GenBank/DDBJ whole genome shotgun (WGS) entry which is preliminary data.</text>
</comment>
<comment type="similarity">
    <text evidence="3">Belongs to the guanylate kinase family.</text>
</comment>
<evidence type="ECO:0000256" key="1">
    <source>
        <dbReference type="ARBA" id="ARBA00003531"/>
    </source>
</evidence>